<evidence type="ECO:0000256" key="2">
    <source>
        <dbReference type="SAM" id="Phobius"/>
    </source>
</evidence>
<feature type="region of interest" description="Disordered" evidence="1">
    <location>
        <begin position="115"/>
        <end position="135"/>
    </location>
</feature>
<feature type="transmembrane region" description="Helical" evidence="2">
    <location>
        <begin position="60"/>
        <end position="78"/>
    </location>
</feature>
<feature type="transmembrane region" description="Helical" evidence="2">
    <location>
        <begin position="20"/>
        <end position="39"/>
    </location>
</feature>
<reference evidence="4 5" key="1">
    <citation type="journal article" date="2021" name="Sci. Rep.">
        <title>Chromosome anchoring in Senegalese sole (Solea senegalensis) reveals sex-associated markers and genome rearrangements in flatfish.</title>
        <authorList>
            <person name="Guerrero-Cozar I."/>
            <person name="Gomez-Garrido J."/>
            <person name="Berbel C."/>
            <person name="Martinez-Blanch J.F."/>
            <person name="Alioto T."/>
            <person name="Claros M.G."/>
            <person name="Gagnaire P.A."/>
            <person name="Manchado M."/>
        </authorList>
    </citation>
    <scope>NUCLEOTIDE SEQUENCE [LARGE SCALE GENOMIC DNA]</scope>
    <source>
        <strain evidence="4">Sse05_10M</strain>
    </source>
</reference>
<dbReference type="EMBL" id="JAGKHQ010000005">
    <property type="protein sequence ID" value="KAG7516309.1"/>
    <property type="molecule type" value="Genomic_DNA"/>
</dbReference>
<evidence type="ECO:0000313" key="4">
    <source>
        <dbReference type="EMBL" id="KAG7516427.1"/>
    </source>
</evidence>
<comment type="caution">
    <text evidence="4">The sequence shown here is derived from an EMBL/GenBank/DDBJ whole genome shotgun (WGS) entry which is preliminary data.</text>
</comment>
<keyword evidence="2" id="KW-0812">Transmembrane</keyword>
<evidence type="ECO:0000313" key="3">
    <source>
        <dbReference type="EMBL" id="KAG7516309.1"/>
    </source>
</evidence>
<keyword evidence="2" id="KW-0472">Membrane</keyword>
<evidence type="ECO:0000256" key="1">
    <source>
        <dbReference type="SAM" id="MobiDB-lite"/>
    </source>
</evidence>
<dbReference type="EMBL" id="JAGKHQ010000005">
    <property type="protein sequence ID" value="KAG7516427.1"/>
    <property type="molecule type" value="Genomic_DNA"/>
</dbReference>
<accession>A0AAV6SH74</accession>
<evidence type="ECO:0008006" key="6">
    <source>
        <dbReference type="Google" id="ProtNLM"/>
    </source>
</evidence>
<dbReference type="AlphaFoldDB" id="A0AAV6SH74"/>
<reference evidence="4" key="2">
    <citation type="submission" date="2021-03" db="EMBL/GenBank/DDBJ databases">
        <authorList>
            <person name="Guerrero-Cozar I."/>
            <person name="Gomez-Garrido J."/>
            <person name="Berbel C."/>
            <person name="Martinez-Blanch J.F."/>
            <person name="Alioto T."/>
            <person name="Claros M.G."/>
            <person name="Gagnaire P.A."/>
            <person name="Manchado M."/>
        </authorList>
    </citation>
    <scope>NUCLEOTIDE SEQUENCE</scope>
    <source>
        <strain evidence="4">Sse05_10M</strain>
        <tissue evidence="4">Blood</tissue>
    </source>
</reference>
<proteinExistence type="predicted"/>
<name>A0AAV6SH74_SOLSE</name>
<protein>
    <recommendedName>
        <fullName evidence="6">G-protein coupled receptors family 1 profile domain-containing protein</fullName>
    </recommendedName>
</protein>
<keyword evidence="5" id="KW-1185">Reference proteome</keyword>
<gene>
    <name evidence="3" type="ORF">JOB18_028790</name>
    <name evidence="4" type="ORF">JOB18_031198</name>
</gene>
<keyword evidence="2" id="KW-1133">Transmembrane helix</keyword>
<dbReference type="Proteomes" id="UP000693946">
    <property type="component" value="Linkage Group LG13"/>
</dbReference>
<evidence type="ECO:0000313" key="5">
    <source>
        <dbReference type="Proteomes" id="UP000693946"/>
    </source>
</evidence>
<sequence length="135" mass="14801">MENQTDILLLEGLKVTPQSTILAFILLLLLIYVFIMVCLSGRNVTLNGHTLQTCATHLAVYVNILMSGSVVIVLPLRYGAIMTTLPTPVGPTQTGLHHVPRGSTRPERHHLRTADQSGATENLHHVQQQTTTVKC</sequence>
<organism evidence="4 5">
    <name type="scientific">Solea senegalensis</name>
    <name type="common">Senegalese sole</name>
    <dbReference type="NCBI Taxonomy" id="28829"/>
    <lineage>
        <taxon>Eukaryota</taxon>
        <taxon>Metazoa</taxon>
        <taxon>Chordata</taxon>
        <taxon>Craniata</taxon>
        <taxon>Vertebrata</taxon>
        <taxon>Euteleostomi</taxon>
        <taxon>Actinopterygii</taxon>
        <taxon>Neopterygii</taxon>
        <taxon>Teleostei</taxon>
        <taxon>Neoteleostei</taxon>
        <taxon>Acanthomorphata</taxon>
        <taxon>Carangaria</taxon>
        <taxon>Pleuronectiformes</taxon>
        <taxon>Pleuronectoidei</taxon>
        <taxon>Soleidae</taxon>
        <taxon>Solea</taxon>
    </lineage>
</organism>